<dbReference type="GO" id="GO:0008883">
    <property type="term" value="F:glutamyl-tRNA reductase activity"/>
    <property type="evidence" value="ECO:0007669"/>
    <property type="project" value="UniProtKB-UniRule"/>
</dbReference>
<dbReference type="RefSeq" id="WP_267647328.1">
    <property type="nucleotide sequence ID" value="NZ_JANHGR010000002.1"/>
</dbReference>
<keyword evidence="18" id="KW-1185">Reference proteome</keyword>
<feature type="domain" description="Quinate/shikimate 5-dehydrogenase/glutamyl-tRNA reductase" evidence="15">
    <location>
        <begin position="157"/>
        <end position="286"/>
    </location>
</feature>
<comment type="miscellaneous">
    <text evidence="8">During catalysis, the active site Cys acts as a nucleophile attacking the alpha-carbonyl group of tRNA-bound glutamate with the formation of a thioester intermediate between enzyme and glutamate, and the concomitant release of tRNA(Glu). The thioester intermediate is finally reduced by direct hydride transfer from NADPH, to form the product GSA.</text>
</comment>
<feature type="binding site" evidence="8 11">
    <location>
        <begin position="174"/>
        <end position="179"/>
    </location>
    <ligand>
        <name>NADP(+)</name>
        <dbReference type="ChEBI" id="CHEBI:58349"/>
    </ligand>
</feature>
<evidence type="ECO:0000256" key="7">
    <source>
        <dbReference type="ARBA" id="ARBA00047464"/>
    </source>
</evidence>
<dbReference type="InterPro" id="IPR006151">
    <property type="entry name" value="Shikm_DH/Glu-tRNA_Rdtase"/>
</dbReference>
<evidence type="ECO:0000313" key="17">
    <source>
        <dbReference type="EMBL" id="MFD1567571.1"/>
    </source>
</evidence>
<evidence type="ECO:0000256" key="12">
    <source>
        <dbReference type="PIRSR" id="PIRSR000445-4"/>
    </source>
</evidence>
<evidence type="ECO:0000256" key="11">
    <source>
        <dbReference type="PIRSR" id="PIRSR000445-3"/>
    </source>
</evidence>
<protein>
    <recommendedName>
        <fullName evidence="3 8">Glutamyl-tRNA reductase</fullName>
        <shortName evidence="8">GluTR</shortName>
        <ecNumber evidence="3 8">1.2.1.70</ecNumber>
    </recommendedName>
</protein>
<dbReference type="InterPro" id="IPR036291">
    <property type="entry name" value="NAD(P)-bd_dom_sf"/>
</dbReference>
<keyword evidence="6 8" id="KW-0627">Porphyrin biosynthesis</keyword>
<dbReference type="Proteomes" id="UP001597139">
    <property type="component" value="Unassembled WGS sequence"/>
</dbReference>
<feature type="binding site" evidence="8 10">
    <location>
        <begin position="100"/>
        <end position="102"/>
    </location>
    <ligand>
        <name>substrate</name>
    </ligand>
</feature>
<evidence type="ECO:0000256" key="5">
    <source>
        <dbReference type="ARBA" id="ARBA00023002"/>
    </source>
</evidence>
<feature type="binding site" evidence="8 10">
    <location>
        <position position="95"/>
    </location>
    <ligand>
        <name>substrate</name>
    </ligand>
</feature>
<dbReference type="Gene3D" id="3.30.460.30">
    <property type="entry name" value="Glutamyl-tRNA reductase, N-terminal domain"/>
    <property type="match status" value="1"/>
</dbReference>
<feature type="domain" description="Glutamyl-tRNA reductase N-terminal" evidence="16">
    <location>
        <begin position="2"/>
        <end position="142"/>
    </location>
</feature>
<dbReference type="FunFam" id="3.30.460.30:FF:000001">
    <property type="entry name" value="Glutamyl-tRNA reductase"/>
    <property type="match status" value="1"/>
</dbReference>
<organism evidence="17 18">
    <name type="scientific">Halolamina litorea</name>
    <dbReference type="NCBI Taxonomy" id="1515593"/>
    <lineage>
        <taxon>Archaea</taxon>
        <taxon>Methanobacteriati</taxon>
        <taxon>Methanobacteriota</taxon>
        <taxon>Stenosarchaea group</taxon>
        <taxon>Halobacteria</taxon>
        <taxon>Halobacteriales</taxon>
        <taxon>Haloferacaceae</taxon>
    </lineage>
</organism>
<dbReference type="PROSITE" id="PS00747">
    <property type="entry name" value="GLUTR"/>
    <property type="match status" value="1"/>
</dbReference>
<evidence type="ECO:0000256" key="3">
    <source>
        <dbReference type="ARBA" id="ARBA00012970"/>
    </source>
</evidence>
<keyword evidence="4 8" id="KW-0521">NADP</keyword>
<comment type="domain">
    <text evidence="8">Possesses an unusual extended V-shaped dimeric structure with each monomer consisting of three distinct domains arranged along a curved 'spinal' alpha-helix. The N-terminal catalytic domain specifically recognizes the glutamate moiety of the substrate. The second domain is the NADPH-binding domain, and the third C-terminal domain is responsible for dimerization.</text>
</comment>
<evidence type="ECO:0000256" key="10">
    <source>
        <dbReference type="PIRSR" id="PIRSR000445-2"/>
    </source>
</evidence>
<comment type="subunit">
    <text evidence="8">Homodimer.</text>
</comment>
<dbReference type="SUPFAM" id="SSF69075">
    <property type="entry name" value="Glutamyl tRNA-reductase dimerization domain"/>
    <property type="match status" value="1"/>
</dbReference>
<evidence type="ECO:0000259" key="15">
    <source>
        <dbReference type="Pfam" id="PF01488"/>
    </source>
</evidence>
<evidence type="ECO:0000256" key="13">
    <source>
        <dbReference type="RuleBase" id="RU000584"/>
    </source>
</evidence>
<dbReference type="InterPro" id="IPR036453">
    <property type="entry name" value="GluRdtase_dimer_dom_sf"/>
</dbReference>
<dbReference type="NCBIfam" id="TIGR01035">
    <property type="entry name" value="hemA"/>
    <property type="match status" value="1"/>
</dbReference>
<comment type="similarity">
    <text evidence="2 8 13">Belongs to the glutamyl-tRNA reductase family.</text>
</comment>
<comment type="catalytic activity">
    <reaction evidence="7 8 13">
        <text>(S)-4-amino-5-oxopentanoate + tRNA(Glu) + NADP(+) = L-glutamyl-tRNA(Glu) + NADPH + H(+)</text>
        <dbReference type="Rhea" id="RHEA:12344"/>
        <dbReference type="Rhea" id="RHEA-COMP:9663"/>
        <dbReference type="Rhea" id="RHEA-COMP:9680"/>
        <dbReference type="ChEBI" id="CHEBI:15378"/>
        <dbReference type="ChEBI" id="CHEBI:57501"/>
        <dbReference type="ChEBI" id="CHEBI:57783"/>
        <dbReference type="ChEBI" id="CHEBI:58349"/>
        <dbReference type="ChEBI" id="CHEBI:78442"/>
        <dbReference type="ChEBI" id="CHEBI:78520"/>
        <dbReference type="EC" id="1.2.1.70"/>
    </reaction>
</comment>
<comment type="pathway">
    <text evidence="1 8 13">Porphyrin-containing compound metabolism; protoporphyrin-IX biosynthesis; 5-aminolevulinate from L-glutamyl-tRNA(Glu): step 1/2.</text>
</comment>
<dbReference type="Pfam" id="PF00745">
    <property type="entry name" value="GlutR_dimer"/>
    <property type="match status" value="1"/>
</dbReference>
<dbReference type="InterPro" id="IPR015896">
    <property type="entry name" value="4pyrrol_synth_GluRdtase_dimer"/>
</dbReference>
<comment type="caution">
    <text evidence="17">The sequence shown here is derived from an EMBL/GenBank/DDBJ whole genome shotgun (WGS) entry which is preliminary data.</text>
</comment>
<evidence type="ECO:0000259" key="16">
    <source>
        <dbReference type="Pfam" id="PF05201"/>
    </source>
</evidence>
<dbReference type="EMBL" id="JBHUCZ010000006">
    <property type="protein sequence ID" value="MFD1567571.1"/>
    <property type="molecule type" value="Genomic_DNA"/>
</dbReference>
<dbReference type="SUPFAM" id="SSF69742">
    <property type="entry name" value="Glutamyl tRNA-reductase catalytic, N-terminal domain"/>
    <property type="match status" value="1"/>
</dbReference>
<feature type="binding site" evidence="8 10">
    <location>
        <position position="106"/>
    </location>
    <ligand>
        <name>substrate</name>
    </ligand>
</feature>
<dbReference type="Gene3D" id="3.40.50.720">
    <property type="entry name" value="NAD(P)-binding Rossmann-like Domain"/>
    <property type="match status" value="1"/>
</dbReference>
<reference evidence="17 18" key="1">
    <citation type="journal article" date="2019" name="Int. J. Syst. Evol. Microbiol.">
        <title>The Global Catalogue of Microorganisms (GCM) 10K type strain sequencing project: providing services to taxonomists for standard genome sequencing and annotation.</title>
        <authorList>
            <consortium name="The Broad Institute Genomics Platform"/>
            <consortium name="The Broad Institute Genome Sequencing Center for Infectious Disease"/>
            <person name="Wu L."/>
            <person name="Ma J."/>
        </authorList>
    </citation>
    <scope>NUCLEOTIDE SEQUENCE [LARGE SCALE GENOMIC DNA]</scope>
    <source>
        <strain evidence="17 18">CGMCC 1.12859</strain>
    </source>
</reference>
<evidence type="ECO:0000313" key="18">
    <source>
        <dbReference type="Proteomes" id="UP001597139"/>
    </source>
</evidence>
<dbReference type="SUPFAM" id="SSF51735">
    <property type="entry name" value="NAD(P)-binding Rossmann-fold domains"/>
    <property type="match status" value="1"/>
</dbReference>
<feature type="binding site" evidence="8 10">
    <location>
        <begin position="42"/>
        <end position="45"/>
    </location>
    <ligand>
        <name>substrate</name>
    </ligand>
</feature>
<sequence>MSVSHTLATVEEVESAAPADASAAATRLAARDGVAESVVLATCNRAEAYVVTDTAADGAAALSDFAPEVREGAVTRLDHEGAIRHLMRVASGLESLVLGEDQIIGQVKDAIERAREDGTLGPVLEEALLKAVHVGERARTETAINEGTVSMGSAAVELAAREADLDEATALVLGAGEMGTLAARALAGAGVERLIVANRTVPNAEHVAQDVSVDADAVGLEAAADAAHEATVVVAATGSPDPVLDAAELRGADTVCVDIARPRDIDPEAADIDGVVVHDIDDLEAVTDAAHERRRAEARQVEAMIDAEHERLLSSFKRARADEAIRGMYEGAERMKGRELDRALTKLDAQGDLNEDQRETVEALADSLVSHLLAPPTRSLREAAGEDDWTTIRTAMELFDPTFDASDAEGAPGAVDEAAGE</sequence>
<evidence type="ECO:0000256" key="1">
    <source>
        <dbReference type="ARBA" id="ARBA00005059"/>
    </source>
</evidence>
<dbReference type="InterPro" id="IPR015895">
    <property type="entry name" value="4pyrrol_synth_GluRdtase_N"/>
</dbReference>
<evidence type="ECO:0000259" key="14">
    <source>
        <dbReference type="Pfam" id="PF00745"/>
    </source>
</evidence>
<evidence type="ECO:0000256" key="4">
    <source>
        <dbReference type="ARBA" id="ARBA00022857"/>
    </source>
</evidence>
<dbReference type="PIRSF" id="PIRSF000445">
    <property type="entry name" value="4pyrrol_synth_GluRdtase"/>
    <property type="match status" value="1"/>
</dbReference>
<evidence type="ECO:0000256" key="9">
    <source>
        <dbReference type="PIRSR" id="PIRSR000445-1"/>
    </source>
</evidence>
<accession>A0ABD6BRF2</accession>
<evidence type="ECO:0000256" key="6">
    <source>
        <dbReference type="ARBA" id="ARBA00023244"/>
    </source>
</evidence>
<dbReference type="GO" id="GO:0006782">
    <property type="term" value="P:protoporphyrinogen IX biosynthetic process"/>
    <property type="evidence" value="ECO:0007669"/>
    <property type="project" value="UniProtKB-UniRule"/>
</dbReference>
<dbReference type="PANTHER" id="PTHR43013">
    <property type="entry name" value="GLUTAMYL-TRNA REDUCTASE"/>
    <property type="match status" value="1"/>
</dbReference>
<feature type="domain" description="Tetrapyrrole biosynthesis glutamyl-tRNA reductase dimerisation" evidence="14">
    <location>
        <begin position="300"/>
        <end position="400"/>
    </location>
</feature>
<feature type="active site" description="Nucleophile" evidence="8 9">
    <location>
        <position position="43"/>
    </location>
</feature>
<dbReference type="Pfam" id="PF05201">
    <property type="entry name" value="GlutR_N"/>
    <property type="match status" value="1"/>
</dbReference>
<gene>
    <name evidence="8 17" type="primary">hemA</name>
    <name evidence="17" type="ORF">ACFSAU_08700</name>
</gene>
<dbReference type="HAMAP" id="MF_00087">
    <property type="entry name" value="Glu_tRNA_reductase"/>
    <property type="match status" value="1"/>
</dbReference>
<proteinExistence type="inferred from homology"/>
<dbReference type="InterPro" id="IPR000343">
    <property type="entry name" value="4pyrrol_synth_GluRdtase"/>
</dbReference>
<name>A0ABD6BRF2_9EURY</name>
<dbReference type="PANTHER" id="PTHR43013:SF1">
    <property type="entry name" value="GLUTAMYL-TRNA REDUCTASE"/>
    <property type="match status" value="1"/>
</dbReference>
<dbReference type="Pfam" id="PF01488">
    <property type="entry name" value="Shikimate_DH"/>
    <property type="match status" value="1"/>
</dbReference>
<evidence type="ECO:0000256" key="8">
    <source>
        <dbReference type="HAMAP-Rule" id="MF_00087"/>
    </source>
</evidence>
<keyword evidence="5 8" id="KW-0560">Oxidoreductase</keyword>
<dbReference type="AlphaFoldDB" id="A0ABD6BRF2"/>
<comment type="function">
    <text evidence="8">Catalyzes the NADPH-dependent reduction of glutamyl-tRNA(Glu) to glutamate 1-semialdehyde (GSA).</text>
</comment>
<dbReference type="InterPro" id="IPR036343">
    <property type="entry name" value="GluRdtase_N_sf"/>
</dbReference>
<dbReference type="EC" id="1.2.1.70" evidence="3 8"/>
<evidence type="ECO:0000256" key="2">
    <source>
        <dbReference type="ARBA" id="ARBA00005916"/>
    </source>
</evidence>
<feature type="site" description="Important for activity" evidence="8 12">
    <location>
        <position position="85"/>
    </location>
</feature>
<dbReference type="InterPro" id="IPR018214">
    <property type="entry name" value="GluRdtase_CS"/>
</dbReference>